<comment type="similarity">
    <text evidence="4 21">Belongs to the folylpolyglutamate synthase family.</text>
</comment>
<evidence type="ECO:0000256" key="21">
    <source>
        <dbReference type="PIRNR" id="PIRNR001563"/>
    </source>
</evidence>
<evidence type="ECO:0000256" key="11">
    <source>
        <dbReference type="ARBA" id="ARBA00022840"/>
    </source>
</evidence>
<dbReference type="SUPFAM" id="SSF53244">
    <property type="entry name" value="MurD-like peptide ligases, peptide-binding domain"/>
    <property type="match status" value="1"/>
</dbReference>
<keyword evidence="8 21" id="KW-0436">Ligase</keyword>
<dbReference type="GO" id="GO:0016874">
    <property type="term" value="F:ligase activity"/>
    <property type="evidence" value="ECO:0007669"/>
    <property type="project" value="UniProtKB-KW"/>
</dbReference>
<comment type="catalytic activity">
    <reaction evidence="20">
        <text>7,8-dihydropteroate + L-glutamate + ATP = 7,8-dihydrofolate + ADP + phosphate + H(+)</text>
        <dbReference type="Rhea" id="RHEA:23584"/>
        <dbReference type="ChEBI" id="CHEBI:15378"/>
        <dbReference type="ChEBI" id="CHEBI:17839"/>
        <dbReference type="ChEBI" id="CHEBI:29985"/>
        <dbReference type="ChEBI" id="CHEBI:30616"/>
        <dbReference type="ChEBI" id="CHEBI:43474"/>
        <dbReference type="ChEBI" id="CHEBI:57451"/>
        <dbReference type="ChEBI" id="CHEBI:456216"/>
        <dbReference type="EC" id="6.3.2.12"/>
    </reaction>
</comment>
<evidence type="ECO:0000256" key="13">
    <source>
        <dbReference type="ARBA" id="ARBA00022909"/>
    </source>
</evidence>
<dbReference type="NCBIfam" id="TIGR01499">
    <property type="entry name" value="folC"/>
    <property type="match status" value="1"/>
</dbReference>
<evidence type="ECO:0000256" key="2">
    <source>
        <dbReference type="ARBA" id="ARBA00004799"/>
    </source>
</evidence>
<comment type="catalytic activity">
    <reaction evidence="18">
        <text>10-formyltetrahydrofolyl-(gamma-L-Glu)(n) + L-glutamate + ATP = 10-formyltetrahydrofolyl-(gamma-L-Glu)(n+1) + ADP + phosphate + H(+)</text>
        <dbReference type="Rhea" id="RHEA:51904"/>
        <dbReference type="Rhea" id="RHEA-COMP:13088"/>
        <dbReference type="Rhea" id="RHEA-COMP:14300"/>
        <dbReference type="ChEBI" id="CHEBI:15378"/>
        <dbReference type="ChEBI" id="CHEBI:29985"/>
        <dbReference type="ChEBI" id="CHEBI:30616"/>
        <dbReference type="ChEBI" id="CHEBI:43474"/>
        <dbReference type="ChEBI" id="CHEBI:134413"/>
        <dbReference type="ChEBI" id="CHEBI:456216"/>
        <dbReference type="EC" id="6.3.2.17"/>
    </reaction>
</comment>
<evidence type="ECO:0000256" key="5">
    <source>
        <dbReference type="ARBA" id="ARBA00013023"/>
    </source>
</evidence>
<evidence type="ECO:0000313" key="25">
    <source>
        <dbReference type="Proteomes" id="UP001466331"/>
    </source>
</evidence>
<keyword evidence="25" id="KW-1185">Reference proteome</keyword>
<dbReference type="Proteomes" id="UP001466331">
    <property type="component" value="Unassembled WGS sequence"/>
</dbReference>
<feature type="domain" description="Mur ligase central" evidence="23">
    <location>
        <begin position="52"/>
        <end position="284"/>
    </location>
</feature>
<dbReference type="PIRSF" id="PIRSF001563">
    <property type="entry name" value="Folylpolyglu_synth"/>
    <property type="match status" value="1"/>
</dbReference>
<evidence type="ECO:0000256" key="19">
    <source>
        <dbReference type="ARBA" id="ARBA00049035"/>
    </source>
</evidence>
<evidence type="ECO:0000256" key="4">
    <source>
        <dbReference type="ARBA" id="ARBA00008276"/>
    </source>
</evidence>
<comment type="catalytic activity">
    <reaction evidence="17">
        <text>(6S)-5,6,7,8-tetrahydrofolyl-(gamma-L-Glu)(n) + L-glutamate + ATP = (6S)-5,6,7,8-tetrahydrofolyl-(gamma-L-Glu)(n+1) + ADP + phosphate + H(+)</text>
        <dbReference type="Rhea" id="RHEA:10580"/>
        <dbReference type="Rhea" id="RHEA-COMP:14738"/>
        <dbReference type="Rhea" id="RHEA-COMP:14740"/>
        <dbReference type="ChEBI" id="CHEBI:15378"/>
        <dbReference type="ChEBI" id="CHEBI:29985"/>
        <dbReference type="ChEBI" id="CHEBI:30616"/>
        <dbReference type="ChEBI" id="CHEBI:43474"/>
        <dbReference type="ChEBI" id="CHEBI:141005"/>
        <dbReference type="ChEBI" id="CHEBI:456216"/>
        <dbReference type="EC" id="6.3.2.17"/>
    </reaction>
</comment>
<keyword evidence="11 21" id="KW-0067">ATP-binding</keyword>
<dbReference type="Pfam" id="PF08245">
    <property type="entry name" value="Mur_ligase_M"/>
    <property type="match status" value="1"/>
</dbReference>
<keyword evidence="13" id="KW-0289">Folate biosynthesis</keyword>
<evidence type="ECO:0000256" key="12">
    <source>
        <dbReference type="ARBA" id="ARBA00022842"/>
    </source>
</evidence>
<evidence type="ECO:0000256" key="17">
    <source>
        <dbReference type="ARBA" id="ARBA00047493"/>
    </source>
</evidence>
<dbReference type="EC" id="6.3.2.17" evidence="6"/>
<dbReference type="EMBL" id="JBCHKQ010000001">
    <property type="protein sequence ID" value="MEM5947531.1"/>
    <property type="molecule type" value="Genomic_DNA"/>
</dbReference>
<keyword evidence="10 21" id="KW-0547">Nucleotide-binding</keyword>
<evidence type="ECO:0000313" key="24">
    <source>
        <dbReference type="EMBL" id="MEM5947531.1"/>
    </source>
</evidence>
<comment type="catalytic activity">
    <reaction evidence="19">
        <text>(6R)-5,10-methylenetetrahydrofolyl-(gamma-L-Glu)(n) + L-glutamate + ATP = (6R)-5,10-methylenetetrahydrofolyl-(gamma-L-Glu)(n+1) + ADP + phosphate + H(+)</text>
        <dbReference type="Rhea" id="RHEA:51912"/>
        <dbReference type="Rhea" id="RHEA-COMP:13257"/>
        <dbReference type="Rhea" id="RHEA-COMP:13258"/>
        <dbReference type="ChEBI" id="CHEBI:15378"/>
        <dbReference type="ChEBI" id="CHEBI:29985"/>
        <dbReference type="ChEBI" id="CHEBI:30616"/>
        <dbReference type="ChEBI" id="CHEBI:43474"/>
        <dbReference type="ChEBI" id="CHEBI:136572"/>
        <dbReference type="ChEBI" id="CHEBI:456216"/>
        <dbReference type="EC" id="6.3.2.17"/>
    </reaction>
</comment>
<proteinExistence type="inferred from homology"/>
<sequence>MSSELDAAFSYIESFANFERRSGEVREFKLERVHRLCTLFDNPERAFKVVHIAGSKGKGSTAFYLASILRKAGYKTGLYMSPHLVSYKERISLAGEFWPDEVYISAIAEMRKALEGSSEGKRLLDEVSTFELLTVLGFLIFRKMGCDWAVVETGMGGRLDATNVVLPKGCIITHIELEHTMFLGDTLEAIAGEKAGIIKESVPVLVADQNESVLSVIRKRVRETGSDCLTVSSRDRDAYGFYQTKSTNNGVELDLYWQDGRLPSCRLNTLLDVMGENAALAASAARLFAGIDVSIIAYALESVMLPGRMQLIKKQPDLYVDGSHTADSVRMVSKAVENYYGRSSCIVVFACAADKDAKSMLETLSGIAKRFVITRAGTFKPSFPEGLYELALSMGLDAELWPDEAKALKRAFELAGKDGVILSTGSFYLAGEIIGLTKDM</sequence>
<evidence type="ECO:0000256" key="8">
    <source>
        <dbReference type="ARBA" id="ARBA00022598"/>
    </source>
</evidence>
<evidence type="ECO:0000256" key="9">
    <source>
        <dbReference type="ARBA" id="ARBA00022723"/>
    </source>
</evidence>
<evidence type="ECO:0000256" key="7">
    <source>
        <dbReference type="ARBA" id="ARBA00019357"/>
    </source>
</evidence>
<dbReference type="Pfam" id="PF02875">
    <property type="entry name" value="Mur_ligase_C"/>
    <property type="match status" value="1"/>
</dbReference>
<accession>A0ABU9UA40</accession>
<evidence type="ECO:0000256" key="1">
    <source>
        <dbReference type="ARBA" id="ARBA00002714"/>
    </source>
</evidence>
<dbReference type="InterPro" id="IPR013221">
    <property type="entry name" value="Mur_ligase_cen"/>
</dbReference>
<keyword evidence="12" id="KW-0460">Magnesium</keyword>
<dbReference type="PANTHER" id="PTHR11136">
    <property type="entry name" value="FOLYLPOLYGLUTAMATE SYNTHASE-RELATED"/>
    <property type="match status" value="1"/>
</dbReference>
<evidence type="ECO:0000256" key="10">
    <source>
        <dbReference type="ARBA" id="ARBA00022741"/>
    </source>
</evidence>
<dbReference type="Gene3D" id="3.40.1190.10">
    <property type="entry name" value="Mur-like, catalytic domain"/>
    <property type="match status" value="1"/>
</dbReference>
<evidence type="ECO:0000256" key="20">
    <source>
        <dbReference type="ARBA" id="ARBA00049161"/>
    </source>
</evidence>
<dbReference type="EC" id="6.3.2.12" evidence="5"/>
<evidence type="ECO:0000256" key="16">
    <source>
        <dbReference type="ARBA" id="ARBA00032510"/>
    </source>
</evidence>
<dbReference type="PROSITE" id="PS01012">
    <property type="entry name" value="FOLYLPOLYGLU_SYNT_2"/>
    <property type="match status" value="1"/>
</dbReference>
<comment type="pathway">
    <text evidence="2">Cofactor biosynthesis; tetrahydrofolate biosynthesis; 7,8-dihydrofolate from 2-amino-4-hydroxy-6-hydroxymethyl-7,8-dihydropteridine diphosphate and 4-aminobenzoate: step 2/2.</text>
</comment>
<evidence type="ECO:0000256" key="6">
    <source>
        <dbReference type="ARBA" id="ARBA00013025"/>
    </source>
</evidence>
<organism evidence="24 25">
    <name type="scientific">Rarispira pelagica</name>
    <dbReference type="NCBI Taxonomy" id="3141764"/>
    <lineage>
        <taxon>Bacteria</taxon>
        <taxon>Pseudomonadati</taxon>
        <taxon>Spirochaetota</taxon>
        <taxon>Spirochaetia</taxon>
        <taxon>Winmispirales</taxon>
        <taxon>Winmispiraceae</taxon>
        <taxon>Rarispira</taxon>
    </lineage>
</organism>
<dbReference type="InterPro" id="IPR001645">
    <property type="entry name" value="Folylpolyglutamate_synth"/>
</dbReference>
<dbReference type="RefSeq" id="WP_420068979.1">
    <property type="nucleotide sequence ID" value="NZ_JBCHKQ010000001.1"/>
</dbReference>
<comment type="function">
    <text evidence="1">Functions in two distinct reactions of the de novo folate biosynthetic pathway. Catalyzes the addition of a glutamate residue to dihydropteroate (7,8-dihydropteroate or H2Pte) to form dihydrofolate (7,8-dihydrofolate monoglutamate or H2Pte-Glu). Also catalyzes successive additions of L-glutamate to tetrahydrofolate or 10-formyltetrahydrofolate or 5,10-methylenetetrahydrofolate, leading to folylpolyglutamate derivatives.</text>
</comment>
<comment type="caution">
    <text evidence="24">The sequence shown here is derived from an EMBL/GenBank/DDBJ whole genome shotgun (WGS) entry which is preliminary data.</text>
</comment>
<dbReference type="InterPro" id="IPR018109">
    <property type="entry name" value="Folylpolyglutamate_synth_CS"/>
</dbReference>
<feature type="domain" description="Mur ligase C-terminal" evidence="22">
    <location>
        <begin position="307"/>
        <end position="427"/>
    </location>
</feature>
<evidence type="ECO:0000259" key="22">
    <source>
        <dbReference type="Pfam" id="PF02875"/>
    </source>
</evidence>
<name>A0ABU9UA40_9SPIR</name>
<dbReference type="InterPro" id="IPR036615">
    <property type="entry name" value="Mur_ligase_C_dom_sf"/>
</dbReference>
<comment type="pathway">
    <text evidence="3">Cofactor biosynthesis; tetrahydrofolylpolyglutamate biosynthesis.</text>
</comment>
<evidence type="ECO:0000256" key="3">
    <source>
        <dbReference type="ARBA" id="ARBA00005150"/>
    </source>
</evidence>
<dbReference type="InterPro" id="IPR004101">
    <property type="entry name" value="Mur_ligase_C"/>
</dbReference>
<evidence type="ECO:0000256" key="14">
    <source>
        <dbReference type="ARBA" id="ARBA00030048"/>
    </source>
</evidence>
<gene>
    <name evidence="24" type="ORF">WKV44_03135</name>
</gene>
<protein>
    <recommendedName>
        <fullName evidence="7">Dihydrofolate synthase/folylpolyglutamate synthase</fullName>
        <ecNumber evidence="5">6.3.2.12</ecNumber>
        <ecNumber evidence="6">6.3.2.17</ecNumber>
    </recommendedName>
    <alternativeName>
        <fullName evidence="16">Folylpoly-gamma-glutamate synthetase-dihydrofolate synthetase</fullName>
    </alternativeName>
    <alternativeName>
        <fullName evidence="14">Folylpolyglutamate synthetase</fullName>
    </alternativeName>
    <alternativeName>
        <fullName evidence="15">Tetrahydrofolylpolyglutamate synthase</fullName>
    </alternativeName>
</protein>
<dbReference type="SUPFAM" id="SSF53623">
    <property type="entry name" value="MurD-like peptide ligases, catalytic domain"/>
    <property type="match status" value="1"/>
</dbReference>
<keyword evidence="9" id="KW-0479">Metal-binding</keyword>
<reference evidence="24 25" key="1">
    <citation type="submission" date="2024-03" db="EMBL/GenBank/DDBJ databases">
        <title>Ignisphaera cupida sp. nov., a hyperthermophilic hydrolytic archaeon from a hot spring of Kamchatka, and proposal of Ignisphaeraceae fam. nov.</title>
        <authorList>
            <person name="Podosokorskaya O.A."/>
            <person name="Elcheninov A.G."/>
            <person name="Maltseva A.I."/>
            <person name="Zayulina K.S."/>
            <person name="Novikov A."/>
            <person name="Merkel A.Y."/>
        </authorList>
    </citation>
    <scope>NUCLEOTIDE SEQUENCE [LARGE SCALE GENOMIC DNA]</scope>
    <source>
        <strain evidence="24 25">38H-sp</strain>
    </source>
</reference>
<dbReference type="Gene3D" id="3.90.190.20">
    <property type="entry name" value="Mur ligase, C-terminal domain"/>
    <property type="match status" value="1"/>
</dbReference>
<evidence type="ECO:0000259" key="23">
    <source>
        <dbReference type="Pfam" id="PF08245"/>
    </source>
</evidence>
<dbReference type="InterPro" id="IPR036565">
    <property type="entry name" value="Mur-like_cat_sf"/>
</dbReference>
<evidence type="ECO:0000256" key="18">
    <source>
        <dbReference type="ARBA" id="ARBA00047808"/>
    </source>
</evidence>
<dbReference type="PANTHER" id="PTHR11136:SF0">
    <property type="entry name" value="DIHYDROFOLATE SYNTHETASE-RELATED"/>
    <property type="match status" value="1"/>
</dbReference>
<evidence type="ECO:0000256" key="15">
    <source>
        <dbReference type="ARBA" id="ARBA00030592"/>
    </source>
</evidence>